<dbReference type="InterPro" id="IPR006640">
    <property type="entry name" value="SprT-like_domain"/>
</dbReference>
<dbReference type="InParanoid" id="A0A369K735"/>
<organism evidence="3 4">
    <name type="scientific">Hypsizygus marmoreus</name>
    <name type="common">White beech mushroom</name>
    <name type="synonym">Agaricus marmoreus</name>
    <dbReference type="NCBI Taxonomy" id="39966"/>
    <lineage>
        <taxon>Eukaryota</taxon>
        <taxon>Fungi</taxon>
        <taxon>Dikarya</taxon>
        <taxon>Basidiomycota</taxon>
        <taxon>Agaricomycotina</taxon>
        <taxon>Agaricomycetes</taxon>
        <taxon>Agaricomycetidae</taxon>
        <taxon>Agaricales</taxon>
        <taxon>Tricholomatineae</taxon>
        <taxon>Lyophyllaceae</taxon>
        <taxon>Hypsizygus</taxon>
    </lineage>
</organism>
<gene>
    <name evidence="3" type="ORF">Hypma_015096</name>
</gene>
<dbReference type="OrthoDB" id="20772at2759"/>
<evidence type="ECO:0000256" key="1">
    <source>
        <dbReference type="SAM" id="MobiDB-lite"/>
    </source>
</evidence>
<feature type="region of interest" description="Disordered" evidence="1">
    <location>
        <begin position="227"/>
        <end position="271"/>
    </location>
</feature>
<evidence type="ECO:0000259" key="2">
    <source>
        <dbReference type="SMART" id="SM00731"/>
    </source>
</evidence>
<feature type="domain" description="SprT-like" evidence="2">
    <location>
        <begin position="275"/>
        <end position="433"/>
    </location>
</feature>
<dbReference type="STRING" id="39966.A0A369K735"/>
<proteinExistence type="predicted"/>
<dbReference type="PANTHER" id="PTHR23099">
    <property type="entry name" value="TRANSCRIPTIONAL REGULATOR"/>
    <property type="match status" value="1"/>
</dbReference>
<feature type="compositionally biased region" description="Low complexity" evidence="1">
    <location>
        <begin position="465"/>
        <end position="476"/>
    </location>
</feature>
<dbReference type="Proteomes" id="UP000076154">
    <property type="component" value="Unassembled WGS sequence"/>
</dbReference>
<dbReference type="AlphaFoldDB" id="A0A369K735"/>
<dbReference type="PANTHER" id="PTHR23099:SF0">
    <property type="entry name" value="GERM CELL NUCLEAR ACIDIC PROTEIN"/>
    <property type="match status" value="1"/>
</dbReference>
<dbReference type="EMBL" id="LUEZ02000010">
    <property type="protein sequence ID" value="RDB28475.1"/>
    <property type="molecule type" value="Genomic_DNA"/>
</dbReference>
<protein>
    <submittedName>
        <fullName evidence="3">HMG box-containing protein C19G7.04</fullName>
    </submittedName>
</protein>
<evidence type="ECO:0000313" key="4">
    <source>
        <dbReference type="Proteomes" id="UP000076154"/>
    </source>
</evidence>
<feature type="region of interest" description="Disordered" evidence="1">
    <location>
        <begin position="101"/>
        <end position="164"/>
    </location>
</feature>
<dbReference type="Pfam" id="PF10263">
    <property type="entry name" value="SprT-like"/>
    <property type="match status" value="1"/>
</dbReference>
<dbReference type="GO" id="GO:0006950">
    <property type="term" value="P:response to stress"/>
    <property type="evidence" value="ECO:0007669"/>
    <property type="project" value="UniProtKB-ARBA"/>
</dbReference>
<comment type="caution">
    <text evidence="3">The sequence shown here is derived from an EMBL/GenBank/DDBJ whole genome shotgun (WGS) entry which is preliminary data.</text>
</comment>
<evidence type="ECO:0000313" key="3">
    <source>
        <dbReference type="EMBL" id="RDB28475.1"/>
    </source>
</evidence>
<name>A0A369K735_HYPMA</name>
<accession>A0A369K735</accession>
<feature type="compositionally biased region" description="Basic and acidic residues" evidence="1">
    <location>
        <begin position="111"/>
        <end position="120"/>
    </location>
</feature>
<feature type="compositionally biased region" description="Polar residues" evidence="1">
    <location>
        <begin position="238"/>
        <end position="262"/>
    </location>
</feature>
<keyword evidence="4" id="KW-1185">Reference proteome</keyword>
<dbReference type="GO" id="GO:0005634">
    <property type="term" value="C:nucleus"/>
    <property type="evidence" value="ECO:0007669"/>
    <property type="project" value="TreeGrafter"/>
</dbReference>
<dbReference type="SMART" id="SM00731">
    <property type="entry name" value="SprT"/>
    <property type="match status" value="1"/>
</dbReference>
<reference evidence="3" key="1">
    <citation type="submission" date="2018-04" db="EMBL/GenBank/DDBJ databases">
        <title>Whole genome sequencing of Hypsizygus marmoreus.</title>
        <authorList>
            <person name="Choi I.-G."/>
            <person name="Min B."/>
            <person name="Kim J.-G."/>
            <person name="Kim S."/>
            <person name="Oh Y.-L."/>
            <person name="Kong W.-S."/>
            <person name="Park H."/>
            <person name="Jeong J."/>
            <person name="Song E.-S."/>
        </authorList>
    </citation>
    <scope>NUCLEOTIDE SEQUENCE [LARGE SCALE GENOMIC DNA]</scope>
    <source>
        <strain evidence="3">51987-8</strain>
    </source>
</reference>
<feature type="region of interest" description="Disordered" evidence="1">
    <location>
        <begin position="1"/>
        <end position="20"/>
    </location>
</feature>
<feature type="region of interest" description="Disordered" evidence="1">
    <location>
        <begin position="434"/>
        <end position="476"/>
    </location>
</feature>
<sequence length="513" mass="57122">MLKGPIPAGLQGTPVTQAQPRKVWRSTHAQCNGEIVPDSEEERQLAKASIEAEVIEISSDEEDTLNGDISQDDPFLVTIPGAWPANESFTIGRSLAFVPNNDLPENSPARRFLETSERSTPRRKYYAPRRIIESSEDEESDGCQSANREILELSDSSPERPMTAGVRIKRPANIQRKPSVQIPGYSDEEDTCNDDDDGAILVLNEPRSARKPLRLQPASVLEHIEPSITVTPRKRPQVSLSNSGASSTPSSRSKVSIKTPGTSKKAHNAAEQAKREIYAQKFFDELNHIVFKDGLPKETKLTWSKRLLSTAGKAKWHRSREGIQTTEIELAEKILDCEERIRNTLSHEMCHLASWIIDDNPAEVHGAIWKRWAYKVMRKHPEIDITTRHNYEISYPFQWKCELCAKIYGRFSKSIKPEECVCGACKEGKLHPMFPQRKPRNTPKTSRMAAIKPLDSPHSVPRTQRAAGRASGGVSSSGATVYIIHDSDSESDSDIAILTTAMGSVTVVASEEP</sequence>